<dbReference type="EMBL" id="OBEB01000005">
    <property type="protein sequence ID" value="SNY53944.1"/>
    <property type="molecule type" value="Genomic_DNA"/>
</dbReference>
<feature type="domain" description="DTW" evidence="5">
    <location>
        <begin position="33"/>
        <end position="228"/>
    </location>
</feature>
<organism evidence="6 7">
    <name type="scientific">Arsukibacterium tuosuense</name>
    <dbReference type="NCBI Taxonomy" id="1323745"/>
    <lineage>
        <taxon>Bacteria</taxon>
        <taxon>Pseudomonadati</taxon>
        <taxon>Pseudomonadota</taxon>
        <taxon>Gammaproteobacteria</taxon>
        <taxon>Chromatiales</taxon>
        <taxon>Chromatiaceae</taxon>
        <taxon>Arsukibacterium</taxon>
    </lineage>
</organism>
<name>A0A285J122_9GAMM</name>
<keyword evidence="2" id="KW-0808">Transferase</keyword>
<dbReference type="OrthoDB" id="370626at2"/>
<evidence type="ECO:0000313" key="7">
    <source>
        <dbReference type="Proteomes" id="UP000219353"/>
    </source>
</evidence>
<dbReference type="GO" id="GO:0008033">
    <property type="term" value="P:tRNA processing"/>
    <property type="evidence" value="ECO:0007669"/>
    <property type="project" value="UniProtKB-KW"/>
</dbReference>
<evidence type="ECO:0000256" key="4">
    <source>
        <dbReference type="ARBA" id="ARBA00022694"/>
    </source>
</evidence>
<evidence type="ECO:0000256" key="1">
    <source>
        <dbReference type="ARBA" id="ARBA00012386"/>
    </source>
</evidence>
<dbReference type="RefSeq" id="WP_097111733.1">
    <property type="nucleotide sequence ID" value="NZ_OBEB01000005.1"/>
</dbReference>
<dbReference type="EC" id="2.5.1.25" evidence="1"/>
<dbReference type="Proteomes" id="UP000219353">
    <property type="component" value="Unassembled WGS sequence"/>
</dbReference>
<reference evidence="7" key="1">
    <citation type="submission" date="2017-09" db="EMBL/GenBank/DDBJ databases">
        <authorList>
            <person name="Varghese N."/>
            <person name="Submissions S."/>
        </authorList>
    </citation>
    <scope>NUCLEOTIDE SEQUENCE [LARGE SCALE GENOMIC DNA]</scope>
    <source>
        <strain evidence="7">CGMCC 1.12461</strain>
    </source>
</reference>
<keyword evidence="7" id="KW-1185">Reference proteome</keyword>
<dbReference type="InterPro" id="IPR005636">
    <property type="entry name" value="DTW"/>
</dbReference>
<evidence type="ECO:0000313" key="6">
    <source>
        <dbReference type="EMBL" id="SNY53944.1"/>
    </source>
</evidence>
<dbReference type="Pfam" id="PF03942">
    <property type="entry name" value="DTW"/>
    <property type="match status" value="1"/>
</dbReference>
<gene>
    <name evidence="6" type="ORF">SAMN06297280_2501</name>
</gene>
<keyword evidence="3" id="KW-0949">S-adenosyl-L-methionine</keyword>
<evidence type="ECO:0000259" key="5">
    <source>
        <dbReference type="SMART" id="SM01144"/>
    </source>
</evidence>
<dbReference type="PANTHER" id="PTHR21392">
    <property type="entry name" value="TRNA-URIDINE AMINOCARBOXYPROPYLTRANSFERASE 2"/>
    <property type="match status" value="1"/>
</dbReference>
<dbReference type="AlphaFoldDB" id="A0A285J122"/>
<keyword evidence="4" id="KW-0819">tRNA processing</keyword>
<evidence type="ECO:0000256" key="2">
    <source>
        <dbReference type="ARBA" id="ARBA00022679"/>
    </source>
</evidence>
<accession>A0A285J122</accession>
<dbReference type="PANTHER" id="PTHR21392:SF1">
    <property type="entry name" value="TRNA-URIDINE AMINOCARBOXYPROPYLTRANSFERASE"/>
    <property type="match status" value="1"/>
</dbReference>
<protein>
    <recommendedName>
        <fullName evidence="1">tRNA-uridine aminocarboxypropyltransferase</fullName>
        <ecNumber evidence="1">2.5.1.25</ecNumber>
    </recommendedName>
</protein>
<dbReference type="GO" id="GO:0016432">
    <property type="term" value="F:tRNA-uridine aminocarboxypropyltransferase activity"/>
    <property type="evidence" value="ECO:0007669"/>
    <property type="project" value="UniProtKB-EC"/>
</dbReference>
<dbReference type="SMART" id="SM01144">
    <property type="entry name" value="DTW"/>
    <property type="match status" value="1"/>
</dbReference>
<evidence type="ECO:0000256" key="3">
    <source>
        <dbReference type="ARBA" id="ARBA00022691"/>
    </source>
</evidence>
<proteinExistence type="predicted"/>
<sequence length="236" mass="26066">MSQTRISHHNAVLILRTEQLAKSRRVFNARGSKVIRCGQCLLPAAECICEAKPSPAGNCAFCFIMYTGECYKPSNTGRLICDVIADNHAFVWDRTQPDPALLALLTDSRYAPVLVFPQQYAAPERCLQDASQLSQATAGKIPLFVMLDGTWREAKKMFKSPYLATMPVLGIQPEQASRYALREAAHLHQLCTAEVAIEVLAMAGETAAASNLAEYFSQFRRAYLVGKPHLNFSEPA</sequence>
<dbReference type="InterPro" id="IPR039262">
    <property type="entry name" value="DTWD2/TAPT"/>
</dbReference>